<dbReference type="EMBL" id="CAJOBR010059273">
    <property type="protein sequence ID" value="CAF5068767.1"/>
    <property type="molecule type" value="Genomic_DNA"/>
</dbReference>
<proteinExistence type="predicted"/>
<evidence type="ECO:0000313" key="1">
    <source>
        <dbReference type="EMBL" id="CAF5068682.1"/>
    </source>
</evidence>
<feature type="non-terminal residue" evidence="1">
    <location>
        <position position="1"/>
    </location>
</feature>
<protein>
    <submittedName>
        <fullName evidence="1">Uncharacterized protein</fullName>
    </submittedName>
</protein>
<evidence type="ECO:0000313" key="3">
    <source>
        <dbReference type="Proteomes" id="UP000663848"/>
    </source>
</evidence>
<sequence length="37" mass="4396">FAEELEEKIEQTHTPLVMRIEKAPINNKEEQNELEKS</sequence>
<reference evidence="1" key="1">
    <citation type="submission" date="2021-02" db="EMBL/GenBank/DDBJ databases">
        <authorList>
            <person name="Nowell W R."/>
        </authorList>
    </citation>
    <scope>NUCLEOTIDE SEQUENCE</scope>
</reference>
<dbReference type="Proteomes" id="UP000663848">
    <property type="component" value="Unassembled WGS sequence"/>
</dbReference>
<evidence type="ECO:0000313" key="2">
    <source>
        <dbReference type="EMBL" id="CAF5068767.1"/>
    </source>
</evidence>
<gene>
    <name evidence="1" type="ORF">QYT958_LOCUS43093</name>
    <name evidence="2" type="ORF">QYT958_LOCUS43099</name>
</gene>
<dbReference type="EMBL" id="CAJOBR010059243">
    <property type="protein sequence ID" value="CAF5068682.1"/>
    <property type="molecule type" value="Genomic_DNA"/>
</dbReference>
<organism evidence="1 3">
    <name type="scientific">Rotaria socialis</name>
    <dbReference type="NCBI Taxonomy" id="392032"/>
    <lineage>
        <taxon>Eukaryota</taxon>
        <taxon>Metazoa</taxon>
        <taxon>Spiralia</taxon>
        <taxon>Gnathifera</taxon>
        <taxon>Rotifera</taxon>
        <taxon>Eurotatoria</taxon>
        <taxon>Bdelloidea</taxon>
        <taxon>Philodinida</taxon>
        <taxon>Philodinidae</taxon>
        <taxon>Rotaria</taxon>
    </lineage>
</organism>
<name>A0A822DGC2_9BILA</name>
<comment type="caution">
    <text evidence="1">The sequence shown here is derived from an EMBL/GenBank/DDBJ whole genome shotgun (WGS) entry which is preliminary data.</text>
</comment>
<accession>A0A822DGC2</accession>
<dbReference type="AlphaFoldDB" id="A0A822DGC2"/>